<reference evidence="2" key="2">
    <citation type="submission" date="2015-01" db="EMBL/GenBank/DDBJ databases">
        <title>Evolutionary Origins and Diversification of the Mycorrhizal Mutualists.</title>
        <authorList>
            <consortium name="DOE Joint Genome Institute"/>
            <consortium name="Mycorrhizal Genomics Consortium"/>
            <person name="Kohler A."/>
            <person name="Kuo A."/>
            <person name="Nagy L.G."/>
            <person name="Floudas D."/>
            <person name="Copeland A."/>
            <person name="Barry K.W."/>
            <person name="Cichocki N."/>
            <person name="Veneault-Fourrey C."/>
            <person name="LaButti K."/>
            <person name="Lindquist E.A."/>
            <person name="Lipzen A."/>
            <person name="Lundell T."/>
            <person name="Morin E."/>
            <person name="Murat C."/>
            <person name="Riley R."/>
            <person name="Ohm R."/>
            <person name="Sun H."/>
            <person name="Tunlid A."/>
            <person name="Henrissat B."/>
            <person name="Grigoriev I.V."/>
            <person name="Hibbett D.S."/>
            <person name="Martin F."/>
        </authorList>
    </citation>
    <scope>NUCLEOTIDE SEQUENCE [LARGE SCALE GENOMIC DNA]</scope>
    <source>
        <strain evidence="2">Foug A</strain>
    </source>
</reference>
<gene>
    <name evidence="1" type="ORF">SCLCIDRAFT_1066157</name>
</gene>
<proteinExistence type="predicted"/>
<name>A0A0C3A228_9AGAM</name>
<protein>
    <submittedName>
        <fullName evidence="1">Uncharacterized protein</fullName>
    </submittedName>
</protein>
<reference evidence="1 2" key="1">
    <citation type="submission" date="2014-04" db="EMBL/GenBank/DDBJ databases">
        <authorList>
            <consortium name="DOE Joint Genome Institute"/>
            <person name="Kuo A."/>
            <person name="Kohler A."/>
            <person name="Nagy L.G."/>
            <person name="Floudas D."/>
            <person name="Copeland A."/>
            <person name="Barry K.W."/>
            <person name="Cichocki N."/>
            <person name="Veneault-Fourrey C."/>
            <person name="LaButti K."/>
            <person name="Lindquist E.A."/>
            <person name="Lipzen A."/>
            <person name="Lundell T."/>
            <person name="Morin E."/>
            <person name="Murat C."/>
            <person name="Sun H."/>
            <person name="Tunlid A."/>
            <person name="Henrissat B."/>
            <person name="Grigoriev I.V."/>
            <person name="Hibbett D.S."/>
            <person name="Martin F."/>
            <person name="Nordberg H.P."/>
            <person name="Cantor M.N."/>
            <person name="Hua S.X."/>
        </authorList>
    </citation>
    <scope>NUCLEOTIDE SEQUENCE [LARGE SCALE GENOMIC DNA]</scope>
    <source>
        <strain evidence="1 2">Foug A</strain>
    </source>
</reference>
<evidence type="ECO:0000313" key="2">
    <source>
        <dbReference type="Proteomes" id="UP000053989"/>
    </source>
</evidence>
<evidence type="ECO:0000313" key="1">
    <source>
        <dbReference type="EMBL" id="KIM67713.1"/>
    </source>
</evidence>
<keyword evidence="2" id="KW-1185">Reference proteome</keyword>
<dbReference type="Proteomes" id="UP000053989">
    <property type="component" value="Unassembled WGS sequence"/>
</dbReference>
<sequence>MSDRLDGFLPMTMHPLEQWDWAIDAVCHSDIHCKDSMLPIRVSNYYETLLPYFSFIRSLLFVSEALPPLERPGRW</sequence>
<accession>A0A0C3A228</accession>
<dbReference type="HOGENOM" id="CLU_2672574_0_0_1"/>
<dbReference type="EMBL" id="KN822011">
    <property type="protein sequence ID" value="KIM67713.1"/>
    <property type="molecule type" value="Genomic_DNA"/>
</dbReference>
<organism evidence="1 2">
    <name type="scientific">Scleroderma citrinum Foug A</name>
    <dbReference type="NCBI Taxonomy" id="1036808"/>
    <lineage>
        <taxon>Eukaryota</taxon>
        <taxon>Fungi</taxon>
        <taxon>Dikarya</taxon>
        <taxon>Basidiomycota</taxon>
        <taxon>Agaricomycotina</taxon>
        <taxon>Agaricomycetes</taxon>
        <taxon>Agaricomycetidae</taxon>
        <taxon>Boletales</taxon>
        <taxon>Sclerodermatineae</taxon>
        <taxon>Sclerodermataceae</taxon>
        <taxon>Scleroderma</taxon>
    </lineage>
</organism>
<dbReference type="InParanoid" id="A0A0C3A228"/>
<dbReference type="AlphaFoldDB" id="A0A0C3A228"/>